<dbReference type="AlphaFoldDB" id="A0A6J4KWA1"/>
<dbReference type="EMBL" id="CADCTS010000340">
    <property type="protein sequence ID" value="CAA9316019.1"/>
    <property type="molecule type" value="Genomic_DNA"/>
</dbReference>
<sequence length="46" mass="4615">AHRSGVPVRPAPAVAPGPGSALRPDGAALPRPRPDRVDDLSSAPPL</sequence>
<accession>A0A6J4KWA1</accession>
<feature type="non-terminal residue" evidence="2">
    <location>
        <position position="46"/>
    </location>
</feature>
<evidence type="ECO:0000256" key="1">
    <source>
        <dbReference type="SAM" id="MobiDB-lite"/>
    </source>
</evidence>
<organism evidence="2">
    <name type="scientific">uncultured Friedmanniella sp</name>
    <dbReference type="NCBI Taxonomy" id="335381"/>
    <lineage>
        <taxon>Bacteria</taxon>
        <taxon>Bacillati</taxon>
        <taxon>Actinomycetota</taxon>
        <taxon>Actinomycetes</taxon>
        <taxon>Propionibacteriales</taxon>
        <taxon>Nocardioidaceae</taxon>
        <taxon>Friedmanniella</taxon>
        <taxon>environmental samples</taxon>
    </lineage>
</organism>
<feature type="non-terminal residue" evidence="2">
    <location>
        <position position="1"/>
    </location>
</feature>
<gene>
    <name evidence="2" type="ORF">AVDCRST_MAG48-2358</name>
</gene>
<protein>
    <submittedName>
        <fullName evidence="2">Uncharacterized protein</fullName>
    </submittedName>
</protein>
<feature type="region of interest" description="Disordered" evidence="1">
    <location>
        <begin position="1"/>
        <end position="46"/>
    </location>
</feature>
<reference evidence="2" key="1">
    <citation type="submission" date="2020-02" db="EMBL/GenBank/DDBJ databases">
        <authorList>
            <person name="Meier V. D."/>
        </authorList>
    </citation>
    <scope>NUCLEOTIDE SEQUENCE</scope>
    <source>
        <strain evidence="2">AVDCRST_MAG48</strain>
    </source>
</reference>
<evidence type="ECO:0000313" key="2">
    <source>
        <dbReference type="EMBL" id="CAA9316019.1"/>
    </source>
</evidence>
<name>A0A6J4KWA1_9ACTN</name>
<proteinExistence type="predicted"/>